<proteinExistence type="predicted"/>
<sequence>MAALVALNKMARREAVKFQPLGPNILSFILCGWNSHFRASLEDCDILYGRTSTQLHPHCCQRKCRNSHRHNSRTPPKLMQIEEF</sequence>
<dbReference type="EMBL" id="JADYXP020000004">
    <property type="protein sequence ID" value="KAL0126824.1"/>
    <property type="molecule type" value="Genomic_DNA"/>
</dbReference>
<gene>
    <name evidence="1" type="ORF">PUN28_005295</name>
</gene>
<dbReference type="Proteomes" id="UP001430953">
    <property type="component" value="Unassembled WGS sequence"/>
</dbReference>
<comment type="caution">
    <text evidence="1">The sequence shown here is derived from an EMBL/GenBank/DDBJ whole genome shotgun (WGS) entry which is preliminary data.</text>
</comment>
<organism evidence="1 2">
    <name type="scientific">Cardiocondyla obscurior</name>
    <dbReference type="NCBI Taxonomy" id="286306"/>
    <lineage>
        <taxon>Eukaryota</taxon>
        <taxon>Metazoa</taxon>
        <taxon>Ecdysozoa</taxon>
        <taxon>Arthropoda</taxon>
        <taxon>Hexapoda</taxon>
        <taxon>Insecta</taxon>
        <taxon>Pterygota</taxon>
        <taxon>Neoptera</taxon>
        <taxon>Endopterygota</taxon>
        <taxon>Hymenoptera</taxon>
        <taxon>Apocrita</taxon>
        <taxon>Aculeata</taxon>
        <taxon>Formicoidea</taxon>
        <taxon>Formicidae</taxon>
        <taxon>Myrmicinae</taxon>
        <taxon>Cardiocondyla</taxon>
    </lineage>
</organism>
<evidence type="ECO:0000313" key="1">
    <source>
        <dbReference type="EMBL" id="KAL0126824.1"/>
    </source>
</evidence>
<dbReference type="AlphaFoldDB" id="A0AAW2GJ26"/>
<name>A0AAW2GJ26_9HYME</name>
<evidence type="ECO:0000313" key="2">
    <source>
        <dbReference type="Proteomes" id="UP001430953"/>
    </source>
</evidence>
<accession>A0AAW2GJ26</accession>
<protein>
    <submittedName>
        <fullName evidence="1">Uncharacterized protein</fullName>
    </submittedName>
</protein>
<keyword evidence="2" id="KW-1185">Reference proteome</keyword>
<reference evidence="1 2" key="1">
    <citation type="submission" date="2023-03" db="EMBL/GenBank/DDBJ databases">
        <title>High recombination rates correlate with genetic variation in Cardiocondyla obscurior ants.</title>
        <authorList>
            <person name="Errbii M."/>
        </authorList>
    </citation>
    <scope>NUCLEOTIDE SEQUENCE [LARGE SCALE GENOMIC DNA]</scope>
    <source>
        <strain evidence="1">Alpha-2009</strain>
        <tissue evidence="1">Whole body</tissue>
    </source>
</reference>